<protein>
    <submittedName>
        <fullName evidence="2">Uncharacterized protein</fullName>
    </submittedName>
</protein>
<feature type="compositionally biased region" description="Polar residues" evidence="1">
    <location>
        <begin position="65"/>
        <end position="92"/>
    </location>
</feature>
<feature type="compositionally biased region" description="Basic and acidic residues" evidence="1">
    <location>
        <begin position="108"/>
        <end position="118"/>
    </location>
</feature>
<proteinExistence type="predicted"/>
<keyword evidence="3" id="KW-1185">Reference proteome</keyword>
<name>A0AAV4SQC0_CAEEX</name>
<sequence length="159" mass="17960">MNSYQRELTPIQRLICKTSIQFKQFFTRRKLRLLKLKSTKILTILLIQRETTTETENPEYIPRSTGASITSQQEGGRSTEESTTIQRTTQTPVADHEEISSTSSVVSTHDDGLEKDVETTSVKEQLLDNVQKTESSTNSFDLETSVSNDDQSSFFVTST</sequence>
<evidence type="ECO:0000313" key="2">
    <source>
        <dbReference type="EMBL" id="GIY36300.1"/>
    </source>
</evidence>
<feature type="region of interest" description="Disordered" evidence="1">
    <location>
        <begin position="52"/>
        <end position="159"/>
    </location>
</feature>
<dbReference type="Proteomes" id="UP001054945">
    <property type="component" value="Unassembled WGS sequence"/>
</dbReference>
<accession>A0AAV4SQC0</accession>
<reference evidence="2 3" key="1">
    <citation type="submission" date="2021-06" db="EMBL/GenBank/DDBJ databases">
        <title>Caerostris extrusa draft genome.</title>
        <authorList>
            <person name="Kono N."/>
            <person name="Arakawa K."/>
        </authorList>
    </citation>
    <scope>NUCLEOTIDE SEQUENCE [LARGE SCALE GENOMIC DNA]</scope>
</reference>
<organism evidence="2 3">
    <name type="scientific">Caerostris extrusa</name>
    <name type="common">Bark spider</name>
    <name type="synonym">Caerostris bankana</name>
    <dbReference type="NCBI Taxonomy" id="172846"/>
    <lineage>
        <taxon>Eukaryota</taxon>
        <taxon>Metazoa</taxon>
        <taxon>Ecdysozoa</taxon>
        <taxon>Arthropoda</taxon>
        <taxon>Chelicerata</taxon>
        <taxon>Arachnida</taxon>
        <taxon>Araneae</taxon>
        <taxon>Araneomorphae</taxon>
        <taxon>Entelegynae</taxon>
        <taxon>Araneoidea</taxon>
        <taxon>Araneidae</taxon>
        <taxon>Caerostris</taxon>
    </lineage>
</organism>
<evidence type="ECO:0000313" key="3">
    <source>
        <dbReference type="Proteomes" id="UP001054945"/>
    </source>
</evidence>
<feature type="compositionally biased region" description="Polar residues" evidence="1">
    <location>
        <begin position="119"/>
        <end position="159"/>
    </location>
</feature>
<dbReference type="AlphaFoldDB" id="A0AAV4SQC0"/>
<gene>
    <name evidence="2" type="ORF">CEXT_731511</name>
</gene>
<comment type="caution">
    <text evidence="2">The sequence shown here is derived from an EMBL/GenBank/DDBJ whole genome shotgun (WGS) entry which is preliminary data.</text>
</comment>
<evidence type="ECO:0000256" key="1">
    <source>
        <dbReference type="SAM" id="MobiDB-lite"/>
    </source>
</evidence>
<dbReference type="EMBL" id="BPLR01010028">
    <property type="protein sequence ID" value="GIY36300.1"/>
    <property type="molecule type" value="Genomic_DNA"/>
</dbReference>